<feature type="transmembrane region" description="Helical" evidence="2">
    <location>
        <begin position="114"/>
        <end position="138"/>
    </location>
</feature>
<dbReference type="SUPFAM" id="SSF82171">
    <property type="entry name" value="DPP6 N-terminal domain-like"/>
    <property type="match status" value="1"/>
</dbReference>
<evidence type="ECO:0000256" key="2">
    <source>
        <dbReference type="SAM" id="Phobius"/>
    </source>
</evidence>
<keyword evidence="2" id="KW-1133">Transmembrane helix</keyword>
<evidence type="ECO:0000313" key="4">
    <source>
        <dbReference type="Proteomes" id="UP000322530"/>
    </source>
</evidence>
<dbReference type="Proteomes" id="UP000322530">
    <property type="component" value="Unassembled WGS sequence"/>
</dbReference>
<proteinExistence type="predicted"/>
<reference evidence="3 4" key="1">
    <citation type="submission" date="2019-01" db="EMBL/GenBank/DDBJ databases">
        <title>Draft genome sequence of Dictyobacter sp. Uno17.</title>
        <authorList>
            <person name="Wang C.M."/>
            <person name="Zheng Y."/>
            <person name="Sakai Y."/>
            <person name="Abe K."/>
            <person name="Yokota A."/>
            <person name="Yabe S."/>
        </authorList>
    </citation>
    <scope>NUCLEOTIDE SEQUENCE [LARGE SCALE GENOMIC DNA]</scope>
    <source>
        <strain evidence="3 4">Uno17</strain>
    </source>
</reference>
<evidence type="ECO:0000256" key="1">
    <source>
        <dbReference type="SAM" id="MobiDB-lite"/>
    </source>
</evidence>
<dbReference type="OrthoDB" id="164839at2"/>
<keyword evidence="2" id="KW-0472">Membrane</keyword>
<evidence type="ECO:0008006" key="5">
    <source>
        <dbReference type="Google" id="ProtNLM"/>
    </source>
</evidence>
<sequence length="577" mass="62933">MTDHHEEFAAGTIEEQLDTLFQVDDTGASSFPQSDKRLVQDLHALSTYTPDRQADQASIDRVLQRLQQRHAASAEQSADASNMLPIQPHIKKQNDQKRIIPMQRASTPRVRRPWLEALVAILIIGLFIGLLVVFLNIYPHMTGSHPEIIPTAVPTHSAIQQQRTPTVTSPSKTATPVSAQLPATQTSCPTSGTARAAIMTPLTATSHRGILYREQSATATDTGQIKRYDVTTGITTTIFTANPSSGVLDIGPALTSAEGQWVVFMAIQDGNYRLYLMRSDGQELQTLYCTSDPSVGVASWSPNQHYLILQTTAKYHVAAHLTSIDLTNGNVREILEAPNAKDVSALQVIGWVGNTGIYVRYAWNSGGVTCNNYSLALLNDVSKDVSQQGSNLQSIPLTTDAQLQVPWKTDTHCHDFSVSPDGSQLLFDNYMTPVPTNGMQVPVIPTGPSNLSLRPIAGGDEQIFNDAPTHNITSAGFITNTMVWFVIQNPAPNTDKNGLWTMNTDGTNLVHIITEQAANNVSYVPQPFSQDGQEFTLDTDNKQQQTLAFGSTNGGTITTFATTQSPEMFVLIGWVQF</sequence>
<comment type="caution">
    <text evidence="3">The sequence shown here is derived from an EMBL/GenBank/DDBJ whole genome shotgun (WGS) entry which is preliminary data.</text>
</comment>
<dbReference type="InterPro" id="IPR011042">
    <property type="entry name" value="6-blade_b-propeller_TolB-like"/>
</dbReference>
<protein>
    <recommendedName>
        <fullName evidence="5">Lipoprotein LpqB beta-propeller domain-containing protein</fullName>
    </recommendedName>
</protein>
<accession>A0A5A5TK29</accession>
<dbReference type="RefSeq" id="WP_149404595.1">
    <property type="nucleotide sequence ID" value="NZ_BIXY01000147.1"/>
</dbReference>
<dbReference type="EMBL" id="BIXY01000147">
    <property type="protein sequence ID" value="GCF11797.1"/>
    <property type="molecule type" value="Genomic_DNA"/>
</dbReference>
<dbReference type="Gene3D" id="2.120.10.30">
    <property type="entry name" value="TolB, C-terminal domain"/>
    <property type="match status" value="2"/>
</dbReference>
<keyword evidence="4" id="KW-1185">Reference proteome</keyword>
<feature type="region of interest" description="Disordered" evidence="1">
    <location>
        <begin position="157"/>
        <end position="191"/>
    </location>
</feature>
<organism evidence="3 4">
    <name type="scientific">Dictyobacter arantiisoli</name>
    <dbReference type="NCBI Taxonomy" id="2014874"/>
    <lineage>
        <taxon>Bacteria</taxon>
        <taxon>Bacillati</taxon>
        <taxon>Chloroflexota</taxon>
        <taxon>Ktedonobacteria</taxon>
        <taxon>Ktedonobacterales</taxon>
        <taxon>Dictyobacteraceae</taxon>
        <taxon>Dictyobacter</taxon>
    </lineage>
</organism>
<gene>
    <name evidence="3" type="ORF">KDI_53610</name>
</gene>
<feature type="region of interest" description="Disordered" evidence="1">
    <location>
        <begin position="70"/>
        <end position="97"/>
    </location>
</feature>
<dbReference type="AlphaFoldDB" id="A0A5A5TK29"/>
<evidence type="ECO:0000313" key="3">
    <source>
        <dbReference type="EMBL" id="GCF11797.1"/>
    </source>
</evidence>
<name>A0A5A5TK29_9CHLR</name>
<keyword evidence="2" id="KW-0812">Transmembrane</keyword>